<keyword evidence="3" id="KW-1185">Reference proteome</keyword>
<sequence length="408" mass="46572">MTTNHPDPNKNIEKLLKQLPKIENTQEKDALYRKIQAEINNSEPKSKNKKRLFLPVFTIIGCLIILLITWNGMGGFSFYTGSDIDTRQESTTDSSKVSEMQKAQIMEDASIEQNTLKENTEESSQELLPPVKDQSLFQYADEDSFVYRTDNPDNQNIIYTSWATEDVQYVLPISFINTDVPANDVTNFNVRVEEYVSLEANGLFNLEFDKLEININQDEKRAEIQIDNAYPVYSSSGNYQMFRYMLSDMLVPLGIEQVVLNGNHPFIEQQNNFSPQYRTNTLYKIYQFQDDSPFWLIPIPANYQVQSFSDALEEMKKDEEAFHVTAVIPPEAEIEISDNGDLVNVAITSSLFGNNQGTVTMIEAILLTAKSYGYEQVRFDIGINQAGNYQLTEPVDIPDIINPVYGEQ</sequence>
<organism evidence="2 3">
    <name type="scientific">Gracilibacillus oryzae</name>
    <dbReference type="NCBI Taxonomy" id="1672701"/>
    <lineage>
        <taxon>Bacteria</taxon>
        <taxon>Bacillati</taxon>
        <taxon>Bacillota</taxon>
        <taxon>Bacilli</taxon>
        <taxon>Bacillales</taxon>
        <taxon>Bacillaceae</taxon>
        <taxon>Gracilibacillus</taxon>
    </lineage>
</organism>
<dbReference type="AlphaFoldDB" id="A0A7C8GUD7"/>
<dbReference type="Proteomes" id="UP000480246">
    <property type="component" value="Unassembled WGS sequence"/>
</dbReference>
<reference evidence="2 3" key="1">
    <citation type="submission" date="2019-10" db="EMBL/GenBank/DDBJ databases">
        <title>Gracilibacillus sp. nov. isolated from rice seeds.</title>
        <authorList>
            <person name="He S."/>
        </authorList>
    </citation>
    <scope>NUCLEOTIDE SEQUENCE [LARGE SCALE GENOMIC DNA]</scope>
    <source>
        <strain evidence="2 3">TD8</strain>
    </source>
</reference>
<protein>
    <recommendedName>
        <fullName evidence="4">GerMN domain-containing protein</fullName>
    </recommendedName>
</protein>
<dbReference type="OrthoDB" id="2965336at2"/>
<evidence type="ECO:0000313" key="3">
    <source>
        <dbReference type="Proteomes" id="UP000480246"/>
    </source>
</evidence>
<proteinExistence type="predicted"/>
<keyword evidence="1" id="KW-1133">Transmembrane helix</keyword>
<accession>A0A7C8GUD7</accession>
<name>A0A7C8GUD7_9BACI</name>
<feature type="transmembrane region" description="Helical" evidence="1">
    <location>
        <begin position="52"/>
        <end position="70"/>
    </location>
</feature>
<dbReference type="RefSeq" id="WP_153401901.1">
    <property type="nucleotide sequence ID" value="NZ_ML762425.1"/>
</dbReference>
<evidence type="ECO:0000256" key="1">
    <source>
        <dbReference type="SAM" id="Phobius"/>
    </source>
</evidence>
<evidence type="ECO:0008006" key="4">
    <source>
        <dbReference type="Google" id="ProtNLM"/>
    </source>
</evidence>
<dbReference type="EMBL" id="WEID01000018">
    <property type="protein sequence ID" value="KAB8138367.1"/>
    <property type="molecule type" value="Genomic_DNA"/>
</dbReference>
<evidence type="ECO:0000313" key="2">
    <source>
        <dbReference type="EMBL" id="KAB8138367.1"/>
    </source>
</evidence>
<keyword evidence="1" id="KW-0812">Transmembrane</keyword>
<keyword evidence="1" id="KW-0472">Membrane</keyword>
<gene>
    <name evidence="2" type="ORF">F9U64_05020</name>
</gene>
<comment type="caution">
    <text evidence="2">The sequence shown here is derived from an EMBL/GenBank/DDBJ whole genome shotgun (WGS) entry which is preliminary data.</text>
</comment>